<keyword evidence="2" id="KW-0812">Transmembrane</keyword>
<feature type="chain" id="PRO_5034137208" evidence="3">
    <location>
        <begin position="23"/>
        <end position="514"/>
    </location>
</feature>
<evidence type="ECO:0000259" key="4">
    <source>
        <dbReference type="SMART" id="SM00181"/>
    </source>
</evidence>
<feature type="domain" description="EGF-like" evidence="4">
    <location>
        <begin position="199"/>
        <end position="229"/>
    </location>
</feature>
<dbReference type="InterPro" id="IPR008979">
    <property type="entry name" value="Galactose-bd-like_sf"/>
</dbReference>
<dbReference type="PANTHER" id="PTHR24043:SF8">
    <property type="entry name" value="EGF-LIKE DOMAIN-CONTAINING PROTEIN"/>
    <property type="match status" value="1"/>
</dbReference>
<keyword evidence="2" id="KW-0472">Membrane</keyword>
<sequence>MNGPGVLFCFLGALTLISVVLNYENLALNKSTWQMHPYPYRPYWGSDKAVDGWFTDLSEAGNQCVISASQKDRAQWFVDLEGVLSIHHIFIQYRTDNIFWDGSNPYTGRFLGFSVYISNTTNKEDGMLCFRDNNYTRATIPNPVNITCPYHGRYVIYYNNRTHSPYPDEYSIYAHNELCEIEVHGCQSTGYYGDNCSLDCPQTCQEGRCHITMGTCLGCVSGYTGPKCSKECSNNTYGQACRQTCGNCINSEQCDHVNGSCPNGCDAGMMGDKCETACSDGYYGSNCVQKCTDNCGIPQRCDRKTGDCEGVCQIGWKKPKCIEPCDNGTYGADCMEFCGKCLDNEQCHHINGTCFSGCDPGYQGLNCTESCPRGFFGNKCQQSCSPQCKVPMECDKITGQCFTISTCQPGWNNQTSNTKVDARFDQNKNDITCLAFYGVLVPFFFSILCHIGCAVRMVRNTDCYRHSKQRKQNEDSFSKEICDSGGIYDQVEENNSAYQELNEVSKPTVYEKMT</sequence>
<evidence type="ECO:0000313" key="5">
    <source>
        <dbReference type="Proteomes" id="UP000694844"/>
    </source>
</evidence>
<feature type="domain" description="EGF-like" evidence="4">
    <location>
        <begin position="231"/>
        <end position="275"/>
    </location>
</feature>
<dbReference type="SMART" id="SM00181">
    <property type="entry name" value="EGF"/>
    <property type="match status" value="4"/>
</dbReference>
<dbReference type="SUPFAM" id="SSF49785">
    <property type="entry name" value="Galactose-binding domain-like"/>
    <property type="match status" value="1"/>
</dbReference>
<evidence type="ECO:0000256" key="1">
    <source>
        <dbReference type="ARBA" id="ARBA00022536"/>
    </source>
</evidence>
<evidence type="ECO:0000256" key="2">
    <source>
        <dbReference type="SAM" id="Phobius"/>
    </source>
</evidence>
<accession>A0A8B8BUE6</accession>
<dbReference type="RefSeq" id="XP_022306987.1">
    <property type="nucleotide sequence ID" value="XM_022451279.1"/>
</dbReference>
<dbReference type="GeneID" id="111113190"/>
<name>A0A8B8BUE6_CRAVI</name>
<dbReference type="Gene3D" id="2.170.300.10">
    <property type="entry name" value="Tie2 ligand-binding domain superfamily"/>
    <property type="match status" value="1"/>
</dbReference>
<dbReference type="InterPro" id="IPR042635">
    <property type="entry name" value="MEGF10/SREC1/2-like"/>
</dbReference>
<feature type="domain" description="EGF-like" evidence="4">
    <location>
        <begin position="340"/>
        <end position="381"/>
    </location>
</feature>
<keyword evidence="1" id="KW-0245">EGF-like domain</keyword>
<dbReference type="KEGG" id="cvn:111113190"/>
<evidence type="ECO:0000313" key="6">
    <source>
        <dbReference type="RefSeq" id="XP_022306987.1"/>
    </source>
</evidence>
<evidence type="ECO:0000256" key="3">
    <source>
        <dbReference type="SAM" id="SignalP"/>
    </source>
</evidence>
<dbReference type="InterPro" id="IPR009030">
    <property type="entry name" value="Growth_fac_rcpt_cys_sf"/>
</dbReference>
<feature type="domain" description="EGF-like" evidence="4">
    <location>
        <begin position="300"/>
        <end position="335"/>
    </location>
</feature>
<protein>
    <submittedName>
        <fullName evidence="6">Multiple epidermal growth factor-like domains protein 6</fullName>
    </submittedName>
</protein>
<dbReference type="SUPFAM" id="SSF57184">
    <property type="entry name" value="Growth factor receptor domain"/>
    <property type="match status" value="1"/>
</dbReference>
<proteinExistence type="predicted"/>
<gene>
    <name evidence="6" type="primary">LOC111113190</name>
</gene>
<dbReference type="PANTHER" id="PTHR24043">
    <property type="entry name" value="SCAVENGER RECEPTOR CLASS F"/>
    <property type="match status" value="1"/>
</dbReference>
<dbReference type="Gene3D" id="2.60.120.260">
    <property type="entry name" value="Galactose-binding domain-like"/>
    <property type="match status" value="1"/>
</dbReference>
<dbReference type="AlphaFoldDB" id="A0A8B8BUE6"/>
<reference evidence="6" key="1">
    <citation type="submission" date="2025-08" db="UniProtKB">
        <authorList>
            <consortium name="RefSeq"/>
        </authorList>
    </citation>
    <scope>IDENTIFICATION</scope>
    <source>
        <tissue evidence="6">Whole sample</tissue>
    </source>
</reference>
<dbReference type="Proteomes" id="UP000694844">
    <property type="component" value="Chromosome 9"/>
</dbReference>
<keyword evidence="5" id="KW-1185">Reference proteome</keyword>
<keyword evidence="3" id="KW-0732">Signal</keyword>
<keyword evidence="2" id="KW-1133">Transmembrane helix</keyword>
<organism evidence="5 6">
    <name type="scientific">Crassostrea virginica</name>
    <name type="common">Eastern oyster</name>
    <dbReference type="NCBI Taxonomy" id="6565"/>
    <lineage>
        <taxon>Eukaryota</taxon>
        <taxon>Metazoa</taxon>
        <taxon>Spiralia</taxon>
        <taxon>Lophotrochozoa</taxon>
        <taxon>Mollusca</taxon>
        <taxon>Bivalvia</taxon>
        <taxon>Autobranchia</taxon>
        <taxon>Pteriomorphia</taxon>
        <taxon>Ostreida</taxon>
        <taxon>Ostreoidea</taxon>
        <taxon>Ostreidae</taxon>
        <taxon>Crassostrea</taxon>
    </lineage>
</organism>
<dbReference type="InterPro" id="IPR000742">
    <property type="entry name" value="EGF"/>
</dbReference>
<feature type="transmembrane region" description="Helical" evidence="2">
    <location>
        <begin position="434"/>
        <end position="458"/>
    </location>
</feature>
<dbReference type="GO" id="GO:0005044">
    <property type="term" value="F:scavenger receptor activity"/>
    <property type="evidence" value="ECO:0007669"/>
    <property type="project" value="InterPro"/>
</dbReference>
<feature type="signal peptide" evidence="3">
    <location>
        <begin position="1"/>
        <end position="22"/>
    </location>
</feature>